<organism evidence="14 15">
    <name type="scientific">Streptomyces zagrosensis</name>
    <dbReference type="NCBI Taxonomy" id="1042984"/>
    <lineage>
        <taxon>Bacteria</taxon>
        <taxon>Bacillati</taxon>
        <taxon>Actinomycetota</taxon>
        <taxon>Actinomycetes</taxon>
        <taxon>Kitasatosporales</taxon>
        <taxon>Streptomycetaceae</taxon>
        <taxon>Streptomyces</taxon>
    </lineage>
</organism>
<evidence type="ECO:0000256" key="11">
    <source>
        <dbReference type="SAM" id="MobiDB-lite"/>
    </source>
</evidence>
<evidence type="ECO:0000256" key="6">
    <source>
        <dbReference type="ARBA" id="ARBA00022801"/>
    </source>
</evidence>
<dbReference type="GO" id="GO:0005829">
    <property type="term" value="C:cytosol"/>
    <property type="evidence" value="ECO:0007669"/>
    <property type="project" value="TreeGrafter"/>
</dbReference>
<dbReference type="Gene3D" id="3.40.50.300">
    <property type="entry name" value="P-loop containing nucleotide triphosphate hydrolases"/>
    <property type="match status" value="2"/>
</dbReference>
<evidence type="ECO:0000256" key="4">
    <source>
        <dbReference type="ARBA" id="ARBA00022723"/>
    </source>
</evidence>
<feature type="domain" description="Helicase C-terminal" evidence="12">
    <location>
        <begin position="509"/>
        <end position="680"/>
    </location>
</feature>
<dbReference type="PANTHER" id="PTHR47959:SF16">
    <property type="entry name" value="CRISPR-ASSOCIATED NUCLEASE_HELICASE CAS3-RELATED"/>
    <property type="match status" value="1"/>
</dbReference>
<evidence type="ECO:0000256" key="3">
    <source>
        <dbReference type="ARBA" id="ARBA00022722"/>
    </source>
</evidence>
<protein>
    <submittedName>
        <fullName evidence="14">CRISPR-associated endonuclease/helicase Cas3</fullName>
        <ecNumber evidence="14">3.1.-.-</ecNumber>
        <ecNumber evidence="14">3.6.4.-</ecNumber>
    </submittedName>
</protein>
<name>A0A7W9QCJ6_9ACTN</name>
<dbReference type="InterPro" id="IPR011545">
    <property type="entry name" value="DEAD/DEAH_box_helicase_dom"/>
</dbReference>
<dbReference type="PROSITE" id="PS51194">
    <property type="entry name" value="HELICASE_CTER"/>
    <property type="match status" value="1"/>
</dbReference>
<dbReference type="InterPro" id="IPR050079">
    <property type="entry name" value="DEAD_box_RNA_helicase"/>
</dbReference>
<keyword evidence="4" id="KW-0479">Metal-binding</keyword>
<evidence type="ECO:0000256" key="10">
    <source>
        <dbReference type="ARBA" id="ARBA00038437"/>
    </source>
</evidence>
<keyword evidence="9" id="KW-0051">Antiviral defense</keyword>
<dbReference type="GO" id="GO:0016787">
    <property type="term" value="F:hydrolase activity"/>
    <property type="evidence" value="ECO:0007669"/>
    <property type="project" value="UniProtKB-KW"/>
</dbReference>
<comment type="caution">
    <text evidence="14">The sequence shown here is derived from an EMBL/GenBank/DDBJ whole genome shotgun (WGS) entry which is preliminary data.</text>
</comment>
<dbReference type="GO" id="GO:0051607">
    <property type="term" value="P:defense response to virus"/>
    <property type="evidence" value="ECO:0007669"/>
    <property type="project" value="UniProtKB-KW"/>
</dbReference>
<keyword evidence="6 14" id="KW-0378">Hydrolase</keyword>
<comment type="similarity">
    <text evidence="2">In the central section; belongs to the CRISPR-associated helicase Cas3 family.</text>
</comment>
<dbReference type="Pfam" id="PF00270">
    <property type="entry name" value="DEAD"/>
    <property type="match status" value="1"/>
</dbReference>
<dbReference type="PROSITE" id="PS51643">
    <property type="entry name" value="HD_CAS3"/>
    <property type="match status" value="1"/>
</dbReference>
<evidence type="ECO:0000256" key="9">
    <source>
        <dbReference type="ARBA" id="ARBA00023118"/>
    </source>
</evidence>
<accession>A0A7W9QCJ6</accession>
<keyword evidence="7 14" id="KW-0347">Helicase</keyword>
<dbReference type="AlphaFoldDB" id="A0A7W9QCJ6"/>
<gene>
    <name evidence="14" type="ORF">FHS42_004735</name>
</gene>
<dbReference type="GO" id="GO:0003676">
    <property type="term" value="F:nucleic acid binding"/>
    <property type="evidence" value="ECO:0007669"/>
    <property type="project" value="InterPro"/>
</dbReference>
<evidence type="ECO:0000256" key="7">
    <source>
        <dbReference type="ARBA" id="ARBA00022806"/>
    </source>
</evidence>
<dbReference type="NCBIfam" id="TIGR01587">
    <property type="entry name" value="cas3_core"/>
    <property type="match status" value="1"/>
</dbReference>
<sequence length="807" mass="88048">MATRPVTGPPRRGSLSGLRAKSTPAHDRERLTTHSRAVHAAVGPIQDRVGNAGILADAPAFWSRVRRAALLHDAGKVAEGFQRQVDIGGVPWGERHEVLSLAYVDLLAEAAGWTGEDRLMVATLVATHHRALLSGDGGGHGSKPALSRQYNKETDWNDAFGTSSDVRTGETVPQVPRFLHREWLAWLCGYLAADPPTTSPGDPPLAHRARDMLEELLNVWRQPVKPHQGLLAVLAQGALTLADRSGSAHVPLQTHMPLASDYLARLPYEPHAHQRRAAESSGHLVLVAPTGSGKTEAGLAWAAGQMARMPGLPRVVWTLPYRASLNAIRRRFAESLIPAPGERSADIGLLHGTVAQTLLAEALEDDCAAGDPHSEPTADQARKARAQASAMRLFTHRLRVATPHQLLSGAVAGPTYSSVLLEQANALFVLDELHAYEPDTFGRLCAAMRLWERLGSRFAVLSATLAHPMVEIIEESVEQPVTVHRAPAGTSPVRHRLVLDQRPLDAPESIEALRGQLREGRSVLVVANTVARAQDLFEQLAEDAREASPGHSSPALLLHSRFKNGDRDAIEKALLRRHPERRKGDCARRGGLVVATQVVEVSLQLDLDRGAVECAPAEAVAQRAGRVNRRGLHPEGPVDFRVHPVGKPNPYPRGAMDASWEALRSLVADGATTLSEQDIDELLRRAYDTKWGQEWAQEARRQRDEFTASFLTFPDPFHDRSEFAHALTKAFDSVEVLHHEDKAAYQALTRGKSGDALLASRLLIPLRLGQLTAFACTYDPYLKVHISQGVYDNVLGLRPLASQETIL</sequence>
<dbReference type="InterPro" id="IPR027417">
    <property type="entry name" value="P-loop_NTPase"/>
</dbReference>
<dbReference type="GO" id="GO:0003724">
    <property type="term" value="F:RNA helicase activity"/>
    <property type="evidence" value="ECO:0007669"/>
    <property type="project" value="TreeGrafter"/>
</dbReference>
<dbReference type="InterPro" id="IPR006483">
    <property type="entry name" value="CRISPR-assoc_Cas3_HD"/>
</dbReference>
<evidence type="ECO:0000313" key="15">
    <source>
        <dbReference type="Proteomes" id="UP000588098"/>
    </source>
</evidence>
<dbReference type="GO" id="GO:0005524">
    <property type="term" value="F:ATP binding"/>
    <property type="evidence" value="ECO:0007669"/>
    <property type="project" value="UniProtKB-KW"/>
</dbReference>
<keyword evidence="8" id="KW-0067">ATP-binding</keyword>
<keyword evidence="5" id="KW-0547">Nucleotide-binding</keyword>
<evidence type="ECO:0000256" key="8">
    <source>
        <dbReference type="ARBA" id="ARBA00022840"/>
    </source>
</evidence>
<evidence type="ECO:0000259" key="12">
    <source>
        <dbReference type="PROSITE" id="PS51194"/>
    </source>
</evidence>
<feature type="domain" description="HD Cas3-type" evidence="13">
    <location>
        <begin position="24"/>
        <end position="245"/>
    </location>
</feature>
<dbReference type="InterPro" id="IPR054712">
    <property type="entry name" value="Cas3-like_dom"/>
</dbReference>
<dbReference type="Pfam" id="PF22590">
    <property type="entry name" value="Cas3-like_C_2"/>
    <property type="match status" value="1"/>
</dbReference>
<dbReference type="RefSeq" id="WP_184574753.1">
    <property type="nucleotide sequence ID" value="NZ_JACHJL010000012.1"/>
</dbReference>
<evidence type="ECO:0000256" key="5">
    <source>
        <dbReference type="ARBA" id="ARBA00022741"/>
    </source>
</evidence>
<dbReference type="Proteomes" id="UP000588098">
    <property type="component" value="Unassembled WGS sequence"/>
</dbReference>
<keyword evidence="14" id="KW-0255">Endonuclease</keyword>
<keyword evidence="3" id="KW-0540">Nuclease</keyword>
<dbReference type="InterPro" id="IPR006674">
    <property type="entry name" value="HD_domain"/>
</dbReference>
<dbReference type="InterPro" id="IPR014001">
    <property type="entry name" value="Helicase_ATP-bd"/>
</dbReference>
<dbReference type="GO" id="GO:0046872">
    <property type="term" value="F:metal ion binding"/>
    <property type="evidence" value="ECO:0007669"/>
    <property type="project" value="UniProtKB-KW"/>
</dbReference>
<dbReference type="SUPFAM" id="SSF52540">
    <property type="entry name" value="P-loop containing nucleoside triphosphate hydrolases"/>
    <property type="match status" value="1"/>
</dbReference>
<feature type="region of interest" description="Disordered" evidence="11">
    <location>
        <begin position="1"/>
        <end position="31"/>
    </location>
</feature>
<dbReference type="Pfam" id="PF01966">
    <property type="entry name" value="HD"/>
    <property type="match status" value="1"/>
</dbReference>
<dbReference type="SUPFAM" id="SSF109604">
    <property type="entry name" value="HD-domain/PDEase-like"/>
    <property type="match status" value="1"/>
</dbReference>
<dbReference type="CDD" id="cd09641">
    <property type="entry name" value="Cas3''_I"/>
    <property type="match status" value="1"/>
</dbReference>
<dbReference type="EC" id="3.1.-.-" evidence="14"/>
<comment type="similarity">
    <text evidence="10">Belongs to the DEAD box helicase family.</text>
</comment>
<dbReference type="EMBL" id="JACHJL010000012">
    <property type="protein sequence ID" value="MBB5937654.1"/>
    <property type="molecule type" value="Genomic_DNA"/>
</dbReference>
<proteinExistence type="inferred from homology"/>
<keyword evidence="15" id="KW-1185">Reference proteome</keyword>
<comment type="similarity">
    <text evidence="1">In the N-terminal section; belongs to the CRISPR-associated nuclease Cas3-HD family.</text>
</comment>
<dbReference type="EC" id="3.6.4.-" evidence="14"/>
<evidence type="ECO:0000256" key="2">
    <source>
        <dbReference type="ARBA" id="ARBA00009046"/>
    </source>
</evidence>
<dbReference type="PANTHER" id="PTHR47959">
    <property type="entry name" value="ATP-DEPENDENT RNA HELICASE RHLE-RELATED"/>
    <property type="match status" value="1"/>
</dbReference>
<dbReference type="InterPro" id="IPR001650">
    <property type="entry name" value="Helicase_C-like"/>
</dbReference>
<dbReference type="GO" id="GO:0004519">
    <property type="term" value="F:endonuclease activity"/>
    <property type="evidence" value="ECO:0007669"/>
    <property type="project" value="UniProtKB-KW"/>
</dbReference>
<reference evidence="14 15" key="1">
    <citation type="submission" date="2020-08" db="EMBL/GenBank/DDBJ databases">
        <title>Genomic Encyclopedia of Type Strains, Phase III (KMG-III): the genomes of soil and plant-associated and newly described type strains.</title>
        <authorList>
            <person name="Whitman W."/>
        </authorList>
    </citation>
    <scope>NUCLEOTIDE SEQUENCE [LARGE SCALE GENOMIC DNA]</scope>
    <source>
        <strain evidence="14 15">CECT 8305</strain>
    </source>
</reference>
<dbReference type="InterPro" id="IPR038257">
    <property type="entry name" value="CRISPR-assoc_Cas3_HD_sf"/>
</dbReference>
<dbReference type="NCBIfam" id="TIGR01596">
    <property type="entry name" value="cas3_HD"/>
    <property type="match status" value="1"/>
</dbReference>
<evidence type="ECO:0000259" key="13">
    <source>
        <dbReference type="PROSITE" id="PS51643"/>
    </source>
</evidence>
<dbReference type="Gene3D" id="1.10.3210.30">
    <property type="match status" value="1"/>
</dbReference>
<evidence type="ECO:0000313" key="14">
    <source>
        <dbReference type="EMBL" id="MBB5937654.1"/>
    </source>
</evidence>
<dbReference type="InterPro" id="IPR006474">
    <property type="entry name" value="Helicase_Cas3_CRISPR-ass_core"/>
</dbReference>
<evidence type="ECO:0000256" key="1">
    <source>
        <dbReference type="ARBA" id="ARBA00006847"/>
    </source>
</evidence>
<dbReference type="SMART" id="SM00487">
    <property type="entry name" value="DEXDc"/>
    <property type="match status" value="1"/>
</dbReference>